<evidence type="ECO:0000313" key="2">
    <source>
        <dbReference type="EMBL" id="EAS41880.1"/>
    </source>
</evidence>
<reference evidence="2 3" key="1">
    <citation type="submission" date="2006-03" db="EMBL/GenBank/DDBJ databases">
        <authorList>
            <person name="Bartlett D.H."/>
            <person name="Valle G."/>
            <person name="Lauro F.M."/>
            <person name="Vezzi A."/>
            <person name="Simonato F."/>
            <person name="Eloe E."/>
            <person name="Vitulo N."/>
            <person name="Stratton T.K."/>
            <person name="D'angelo M."/>
            <person name="Ferriera S."/>
            <person name="Johnson J."/>
            <person name="Kravitz S."/>
            <person name="Beeson K."/>
            <person name="Sutton G."/>
            <person name="Rogers Y."/>
            <person name="Friedman R."/>
            <person name="Frazier M."/>
            <person name="Venter J.C."/>
        </authorList>
    </citation>
    <scope>NUCLEOTIDE SEQUENCE [LARGE SCALE GENOMIC DNA]</scope>
    <source>
        <strain evidence="2 3">3TCK</strain>
    </source>
</reference>
<protein>
    <submittedName>
        <fullName evidence="2">Uncharacterized protein</fullName>
    </submittedName>
</protein>
<keyword evidence="1" id="KW-1133">Transmembrane helix</keyword>
<dbReference type="EMBL" id="AAPH01000028">
    <property type="protein sequence ID" value="EAS41880.1"/>
    <property type="molecule type" value="Genomic_DNA"/>
</dbReference>
<dbReference type="HOGENOM" id="CLU_3156105_0_0_6"/>
<name>Q1YZZ1_9GAMM</name>
<evidence type="ECO:0000256" key="1">
    <source>
        <dbReference type="SAM" id="Phobius"/>
    </source>
</evidence>
<comment type="caution">
    <text evidence="2">The sequence shown here is derived from an EMBL/GenBank/DDBJ whole genome shotgun (WGS) entry which is preliminary data.</text>
</comment>
<keyword evidence="1" id="KW-0812">Transmembrane</keyword>
<proteinExistence type="predicted"/>
<keyword evidence="1" id="KW-0472">Membrane</keyword>
<dbReference type="RefSeq" id="WP_006233877.1">
    <property type="nucleotide sequence ID" value="NZ_CH724140.1"/>
</dbReference>
<evidence type="ECO:0000313" key="3">
    <source>
        <dbReference type="Proteomes" id="UP000003789"/>
    </source>
</evidence>
<dbReference type="Proteomes" id="UP000003789">
    <property type="component" value="Unassembled WGS sequence"/>
</dbReference>
<dbReference type="AlphaFoldDB" id="Q1YZZ1"/>
<sequence>MWNSVINMIGMCLIGGKYMLMLILATTMFFSGSFSTEMIMMQGGDPTE</sequence>
<feature type="transmembrane region" description="Helical" evidence="1">
    <location>
        <begin position="6"/>
        <end position="31"/>
    </location>
</feature>
<organism evidence="2 3">
    <name type="scientific">Photobacterium profundum 3TCK</name>
    <dbReference type="NCBI Taxonomy" id="314280"/>
    <lineage>
        <taxon>Bacteria</taxon>
        <taxon>Pseudomonadati</taxon>
        <taxon>Pseudomonadota</taxon>
        <taxon>Gammaproteobacteria</taxon>
        <taxon>Vibrionales</taxon>
        <taxon>Vibrionaceae</taxon>
        <taxon>Photobacterium</taxon>
    </lineage>
</organism>
<accession>Q1YZZ1</accession>
<gene>
    <name evidence="2" type="ORF">P3TCK_00315</name>
</gene>